<evidence type="ECO:0000313" key="4">
    <source>
        <dbReference type="Proteomes" id="UP000286075"/>
    </source>
</evidence>
<sequence length="238" mass="26059">MMEKDTVNRKRGLGQKLQDFMASYRGKVVMNYAYSWGAAIVIAGTLFKLTHLPGANLMLWIGMGTEVLVFFISAFDLPNKQVGSTAGGVIVVGDAATLQAGKSRGNQLQTNQSAASVPNQPMPVTVGATNYSPANTAPAFTPEMEETTQAYITQLKEMTEMLSRFTAQAESLSHDAEQMSALNRNLAGINAIYEMQLRSASTQINTIDQVHEQTRKMARQIEELNAVYARMLQAMQVK</sequence>
<feature type="transmembrane region" description="Helical" evidence="1">
    <location>
        <begin position="57"/>
        <end position="75"/>
    </location>
</feature>
<accession>A0A413H105</accession>
<organism evidence="3 4">
    <name type="scientific">Bacteroides stercorirosoris</name>
    <dbReference type="NCBI Taxonomy" id="871324"/>
    <lineage>
        <taxon>Bacteria</taxon>
        <taxon>Pseudomonadati</taxon>
        <taxon>Bacteroidota</taxon>
        <taxon>Bacteroidia</taxon>
        <taxon>Bacteroidales</taxon>
        <taxon>Bacteroidaceae</taxon>
        <taxon>Bacteroides</taxon>
    </lineage>
</organism>
<dbReference type="Proteomes" id="UP000286075">
    <property type="component" value="Unassembled WGS sequence"/>
</dbReference>
<name>A0A413H105_9BACE</name>
<dbReference type="InterPro" id="IPR055087">
    <property type="entry name" value="GldL-like_N"/>
</dbReference>
<feature type="transmembrane region" description="Helical" evidence="1">
    <location>
        <begin position="31"/>
        <end position="51"/>
    </location>
</feature>
<comment type="caution">
    <text evidence="3">The sequence shown here is derived from an EMBL/GenBank/DDBJ whole genome shotgun (WGS) entry which is preliminary data.</text>
</comment>
<dbReference type="AlphaFoldDB" id="A0A413H105"/>
<dbReference type="Pfam" id="PF22827">
    <property type="entry name" value="GldL_N"/>
    <property type="match status" value="1"/>
</dbReference>
<reference evidence="3 4" key="1">
    <citation type="submission" date="2018-08" db="EMBL/GenBank/DDBJ databases">
        <title>A genome reference for cultivated species of the human gut microbiota.</title>
        <authorList>
            <person name="Zou Y."/>
            <person name="Xue W."/>
            <person name="Luo G."/>
        </authorList>
    </citation>
    <scope>NUCLEOTIDE SEQUENCE [LARGE SCALE GENOMIC DNA]</scope>
    <source>
        <strain evidence="3 4">OF03-9BH</strain>
    </source>
</reference>
<dbReference type="EMBL" id="QSCF01000033">
    <property type="protein sequence ID" value="RGX77065.1"/>
    <property type="molecule type" value="Genomic_DNA"/>
</dbReference>
<dbReference type="OrthoDB" id="1466660at2"/>
<evidence type="ECO:0000259" key="2">
    <source>
        <dbReference type="Pfam" id="PF22827"/>
    </source>
</evidence>
<evidence type="ECO:0000256" key="1">
    <source>
        <dbReference type="SAM" id="Phobius"/>
    </source>
</evidence>
<proteinExistence type="predicted"/>
<dbReference type="InterPro" id="IPR019852">
    <property type="entry name" value="Motility-assoc_prot_GldL"/>
</dbReference>
<keyword evidence="1" id="KW-1133">Transmembrane helix</keyword>
<dbReference type="NCBIfam" id="TIGR03513">
    <property type="entry name" value="GldL_gliding"/>
    <property type="match status" value="1"/>
</dbReference>
<protein>
    <submittedName>
        <fullName evidence="3">Gliding motility protein GldL</fullName>
    </submittedName>
</protein>
<gene>
    <name evidence="3" type="primary">gldL</name>
    <name evidence="3" type="ORF">DXA68_17250</name>
</gene>
<keyword evidence="1" id="KW-0812">Transmembrane</keyword>
<feature type="domain" description="Gliding motility protein GldL-like N-terminal" evidence="2">
    <location>
        <begin position="33"/>
        <end position="82"/>
    </location>
</feature>
<evidence type="ECO:0000313" key="3">
    <source>
        <dbReference type="EMBL" id="RGX77065.1"/>
    </source>
</evidence>
<keyword evidence="1" id="KW-0472">Membrane</keyword>
<dbReference type="RefSeq" id="WP_117988188.1">
    <property type="nucleotide sequence ID" value="NZ_CABMFG010000033.1"/>
</dbReference>